<gene>
    <name evidence="1" type="ORF">EFL95_06110</name>
</gene>
<dbReference type="EMBL" id="RJSG01000002">
    <property type="protein sequence ID" value="RNL78657.1"/>
    <property type="molecule type" value="Genomic_DNA"/>
</dbReference>
<accession>A0A3N0DSN9</accession>
<organism evidence="1 2">
    <name type="scientific">Nocardioides marmorisolisilvae</name>
    <dbReference type="NCBI Taxonomy" id="1542737"/>
    <lineage>
        <taxon>Bacteria</taxon>
        <taxon>Bacillati</taxon>
        <taxon>Actinomycetota</taxon>
        <taxon>Actinomycetes</taxon>
        <taxon>Propionibacteriales</taxon>
        <taxon>Nocardioidaceae</taxon>
        <taxon>Nocardioides</taxon>
    </lineage>
</organism>
<evidence type="ECO:0000313" key="1">
    <source>
        <dbReference type="EMBL" id="RNL78657.1"/>
    </source>
</evidence>
<dbReference type="Pfam" id="PF10698">
    <property type="entry name" value="DUF2505"/>
    <property type="match status" value="1"/>
</dbReference>
<comment type="caution">
    <text evidence="1">The sequence shown here is derived from an EMBL/GenBank/DDBJ whole genome shotgun (WGS) entry which is preliminary data.</text>
</comment>
<dbReference type="AlphaFoldDB" id="A0A3N0DSN9"/>
<evidence type="ECO:0000313" key="2">
    <source>
        <dbReference type="Proteomes" id="UP000277094"/>
    </source>
</evidence>
<dbReference type="Proteomes" id="UP000277094">
    <property type="component" value="Unassembled WGS sequence"/>
</dbReference>
<name>A0A3N0DSN9_9ACTN</name>
<protein>
    <submittedName>
        <fullName evidence="1">DUF2505 domain-containing protein</fullName>
    </submittedName>
</protein>
<reference evidence="1 2" key="1">
    <citation type="submission" date="2018-11" db="EMBL/GenBank/DDBJ databases">
        <authorList>
            <person name="Li F."/>
        </authorList>
    </citation>
    <scope>NUCLEOTIDE SEQUENCE [LARGE SCALE GENOMIC DNA]</scope>
    <source>
        <strain evidence="1 2">KIS18-7</strain>
    </source>
</reference>
<dbReference type="InterPro" id="IPR019639">
    <property type="entry name" value="DUF2505"/>
</dbReference>
<proteinExistence type="predicted"/>
<sequence length="167" mass="18121">MAGGCLMAKKVRYELRYDGATIEQVYTMLSNPDFRDAVCEFQRFPRRTVTINPAGAGMTVKVDQYRPAHEVPSFARKLVGDEINIVQEEAWSSNSQAELHVTIPGKPGDMLGTVTLTEVDGGVTEVVAVDVKASIPLIGGKIEGLIGDMLGKALRAENKVGRDWLAS</sequence>
<keyword evidence="2" id="KW-1185">Reference proteome</keyword>